<gene>
    <name evidence="1" type="ORF">CWD84_12380</name>
</gene>
<sequence length="130" mass="15245">MMLPIQEVEMILSENEVLSSFVDPGRIFLVFVPEADQDTEKAPMIRINELESHRKDYADDAALTFEVDIQIDLWTKTLKEAQQIQPIIDELMAKNDFQQYASAFDRDPDIALYRYARRYRATKMIDIQQI</sequence>
<name>A0AAI8N0J7_9BACI</name>
<evidence type="ECO:0000313" key="2">
    <source>
        <dbReference type="Proteomes" id="UP000234366"/>
    </source>
</evidence>
<proteinExistence type="predicted"/>
<evidence type="ECO:0000313" key="1">
    <source>
        <dbReference type="EMBL" id="AUJ77549.1"/>
    </source>
</evidence>
<dbReference type="EMBL" id="CP025001">
    <property type="protein sequence ID" value="AUJ77549.1"/>
    <property type="molecule type" value="Genomic_DNA"/>
</dbReference>
<dbReference type="Proteomes" id="UP000234366">
    <property type="component" value="Chromosome"/>
</dbReference>
<accession>A0AAI8N0J7</accession>
<protein>
    <recommendedName>
        <fullName evidence="3">DUF3168 domain-containing protein</fullName>
    </recommendedName>
</protein>
<dbReference type="RefSeq" id="WP_101605465.1">
    <property type="nucleotide sequence ID" value="NZ_CP025001.1"/>
</dbReference>
<dbReference type="AlphaFoldDB" id="A0AAI8N0J7"/>
<dbReference type="KEGG" id="bsia:CWD84_12380"/>
<keyword evidence="2" id="KW-1185">Reference proteome</keyword>
<organism evidence="1 2">
    <name type="scientific">Bacillus siamensis</name>
    <dbReference type="NCBI Taxonomy" id="659243"/>
    <lineage>
        <taxon>Bacteria</taxon>
        <taxon>Bacillati</taxon>
        <taxon>Bacillota</taxon>
        <taxon>Bacilli</taxon>
        <taxon>Bacillales</taxon>
        <taxon>Bacillaceae</taxon>
        <taxon>Bacillus</taxon>
        <taxon>Bacillus amyloliquefaciens group</taxon>
    </lineage>
</organism>
<reference evidence="1 2" key="1">
    <citation type="submission" date="2017-11" db="EMBL/GenBank/DDBJ databases">
        <title>Genome sequence and genome mining of multiple bioactive secondary metabolites from a deep sea-derived Bacillus siamensis SCSIO 05746.</title>
        <authorList>
            <person name="Pan H.-Q."/>
            <person name="Ju J.-H."/>
        </authorList>
    </citation>
    <scope>NUCLEOTIDE SEQUENCE [LARGE SCALE GENOMIC DNA]</scope>
    <source>
        <strain evidence="1 2">SCSIO 05746</strain>
    </source>
</reference>
<evidence type="ECO:0008006" key="3">
    <source>
        <dbReference type="Google" id="ProtNLM"/>
    </source>
</evidence>